<evidence type="ECO:0000259" key="5">
    <source>
        <dbReference type="SMART" id="SM00912"/>
    </source>
</evidence>
<dbReference type="SMART" id="SM00912">
    <property type="entry name" value="Haemagg_act"/>
    <property type="match status" value="1"/>
</dbReference>
<dbReference type="PANTHER" id="PTHR12338:SF8">
    <property type="entry name" value="HEME_HEMOPEXIN-BINDING PROTEIN"/>
    <property type="match status" value="1"/>
</dbReference>
<dbReference type="Proteomes" id="UP001556709">
    <property type="component" value="Unassembled WGS sequence"/>
</dbReference>
<dbReference type="Pfam" id="PF05860">
    <property type="entry name" value="TPS"/>
    <property type="match status" value="1"/>
</dbReference>
<keyword evidence="2" id="KW-0964">Secreted</keyword>
<dbReference type="SUPFAM" id="SSF51126">
    <property type="entry name" value="Pectin lyase-like"/>
    <property type="match status" value="1"/>
</dbReference>
<gene>
    <name evidence="6" type="ORF">V6X73_00005</name>
</gene>
<evidence type="ECO:0000256" key="3">
    <source>
        <dbReference type="ARBA" id="ARBA00022729"/>
    </source>
</evidence>
<organism evidence="6 7">
    <name type="scientific">Spiribacter pallidus</name>
    <dbReference type="NCBI Taxonomy" id="1987936"/>
    <lineage>
        <taxon>Bacteria</taxon>
        <taxon>Pseudomonadati</taxon>
        <taxon>Pseudomonadota</taxon>
        <taxon>Gammaproteobacteria</taxon>
        <taxon>Chromatiales</taxon>
        <taxon>Ectothiorhodospiraceae</taxon>
        <taxon>Spiribacter</taxon>
    </lineage>
</organism>
<dbReference type="InterPro" id="IPR011050">
    <property type="entry name" value="Pectin_lyase_fold/virulence"/>
</dbReference>
<dbReference type="InterPro" id="IPR008638">
    <property type="entry name" value="FhaB/CdiA-like_TPS"/>
</dbReference>
<dbReference type="RefSeq" id="WP_367958372.1">
    <property type="nucleotide sequence ID" value="NZ_JBAKFK010000001.1"/>
</dbReference>
<dbReference type="InterPro" id="IPR012334">
    <property type="entry name" value="Pectin_lyas_fold"/>
</dbReference>
<evidence type="ECO:0000256" key="1">
    <source>
        <dbReference type="ARBA" id="ARBA00004613"/>
    </source>
</evidence>
<reference evidence="6 7" key="1">
    <citation type="submission" date="2024-02" db="EMBL/GenBank/DDBJ databases">
        <title>New especies of Spiribacter isolated from saline water.</title>
        <authorList>
            <person name="Leon M.J."/>
            <person name="De La Haba R."/>
            <person name="Sanchez-Porro C."/>
            <person name="Ventosa A."/>
        </authorList>
    </citation>
    <scope>NUCLEOTIDE SEQUENCE [LARGE SCALE GENOMIC DNA]</scope>
    <source>
        <strain evidence="7">ag22IC6-390</strain>
    </source>
</reference>
<proteinExistence type="predicted"/>
<comment type="subcellular location">
    <subcellularLocation>
        <location evidence="1">Secreted</location>
    </subcellularLocation>
</comment>
<feature type="non-terminal residue" evidence="6">
    <location>
        <position position="360"/>
    </location>
</feature>
<feature type="domain" description="Filamentous haemagglutinin FhaB/tRNA nuclease CdiA-like TPS" evidence="5">
    <location>
        <begin position="29"/>
        <end position="141"/>
    </location>
</feature>
<evidence type="ECO:0000313" key="7">
    <source>
        <dbReference type="Proteomes" id="UP001556709"/>
    </source>
</evidence>
<dbReference type="InterPro" id="IPR050909">
    <property type="entry name" value="Bact_Autotransporter_VF"/>
</dbReference>
<evidence type="ECO:0000256" key="2">
    <source>
        <dbReference type="ARBA" id="ARBA00022525"/>
    </source>
</evidence>
<dbReference type="EMBL" id="JBAKFM010000001">
    <property type="protein sequence ID" value="MEX0468124.1"/>
    <property type="molecule type" value="Genomic_DNA"/>
</dbReference>
<evidence type="ECO:0000313" key="6">
    <source>
        <dbReference type="EMBL" id="MEX0468124.1"/>
    </source>
</evidence>
<dbReference type="PANTHER" id="PTHR12338">
    <property type="entry name" value="AUTOTRANSPORTER"/>
    <property type="match status" value="1"/>
</dbReference>
<keyword evidence="3 4" id="KW-0732">Signal</keyword>
<protein>
    <submittedName>
        <fullName evidence="6">Filamentous hemagglutinin N-terminal domain-containing protein</fullName>
    </submittedName>
</protein>
<dbReference type="Gene3D" id="2.160.20.10">
    <property type="entry name" value="Single-stranded right-handed beta-helix, Pectin lyase-like"/>
    <property type="match status" value="1"/>
</dbReference>
<feature type="chain" id="PRO_5046947708" evidence="4">
    <location>
        <begin position="32"/>
        <end position="360"/>
    </location>
</feature>
<accession>A0ABV3T940</accession>
<feature type="signal peptide" evidence="4">
    <location>
        <begin position="1"/>
        <end position="31"/>
    </location>
</feature>
<name>A0ABV3T940_9GAMM</name>
<dbReference type="NCBIfam" id="TIGR01901">
    <property type="entry name" value="adhes_NPXG"/>
    <property type="match status" value="1"/>
</dbReference>
<keyword evidence="7" id="KW-1185">Reference proteome</keyword>
<sequence length="360" mass="37231">MKYQRANRGLAARVSPLLGALAIAAALDARALPEGMSVRAGEVTANRTASELRIRQGSDRAIIDWQSFSIDANGRVRFDQSSVDAVALNRVTGSSLSEIHGSLRANGKVFLVNPSGIYFGAGSRVDVGGLVASTLSISDTDFLAGEYRFVGDGGPVVNHGRIEASNVALLGRRVANHGRIKARAGTVALAAGDQMTLSFDDGLSVMIDDETLEAMEADNQAIRAGNGEVVMTAATARALESRMVAGGEAGADELEVSADGAFRLLAGGEMEAREIALDAGPHGKASVTGRLDVSSAHGAGGRVTVQGRHIALAHTARIDATGATGGGDVLIGGDWQGGDHAEYRVFNDPEALREAVSVDM</sequence>
<evidence type="ECO:0000256" key="4">
    <source>
        <dbReference type="SAM" id="SignalP"/>
    </source>
</evidence>
<comment type="caution">
    <text evidence="6">The sequence shown here is derived from an EMBL/GenBank/DDBJ whole genome shotgun (WGS) entry which is preliminary data.</text>
</comment>